<dbReference type="EMBL" id="NIVC01000420">
    <property type="protein sequence ID" value="PAA83416.1"/>
    <property type="molecule type" value="Genomic_DNA"/>
</dbReference>
<gene>
    <name evidence="2" type="ORF">BOX15_Mlig013265g3</name>
</gene>
<organism evidence="2 3">
    <name type="scientific">Macrostomum lignano</name>
    <dbReference type="NCBI Taxonomy" id="282301"/>
    <lineage>
        <taxon>Eukaryota</taxon>
        <taxon>Metazoa</taxon>
        <taxon>Spiralia</taxon>
        <taxon>Lophotrochozoa</taxon>
        <taxon>Platyhelminthes</taxon>
        <taxon>Rhabditophora</taxon>
        <taxon>Macrostomorpha</taxon>
        <taxon>Macrostomida</taxon>
        <taxon>Macrostomidae</taxon>
        <taxon>Macrostomum</taxon>
    </lineage>
</organism>
<protein>
    <recommendedName>
        <fullName evidence="4">VDE lipocalin domain-containing protein</fullName>
    </recommendedName>
</protein>
<feature type="chain" id="PRO_5012582839" description="VDE lipocalin domain-containing protein" evidence="1">
    <location>
        <begin position="33"/>
        <end position="157"/>
    </location>
</feature>
<evidence type="ECO:0000313" key="3">
    <source>
        <dbReference type="Proteomes" id="UP000215902"/>
    </source>
</evidence>
<proteinExistence type="predicted"/>
<feature type="signal peptide" evidence="1">
    <location>
        <begin position="1"/>
        <end position="32"/>
    </location>
</feature>
<evidence type="ECO:0000313" key="2">
    <source>
        <dbReference type="EMBL" id="PAA83416.1"/>
    </source>
</evidence>
<accession>A0A267GBQ6</accession>
<evidence type="ECO:0000256" key="1">
    <source>
        <dbReference type="SAM" id="SignalP"/>
    </source>
</evidence>
<dbReference type="Proteomes" id="UP000215902">
    <property type="component" value="Unassembled WGS sequence"/>
</dbReference>
<keyword evidence="3" id="KW-1185">Reference proteome</keyword>
<comment type="caution">
    <text evidence="2">The sequence shown here is derived from an EMBL/GenBank/DDBJ whole genome shotgun (WGS) entry which is preliminary data.</text>
</comment>
<name>A0A267GBQ6_9PLAT</name>
<evidence type="ECO:0008006" key="4">
    <source>
        <dbReference type="Google" id="ProtNLM"/>
    </source>
</evidence>
<sequence length="157" mass="17286">MALMNFSNRFPVSKPLSMLLVVLLLGAEGGWAAFGSRQLLLQQRQTAVGSSETAACHEDCRTAQAECCSTGDEVACRTRCARSGFHCGQRCGPRMPTCYAQCFEGFFDCMTDCSEADASRQLKASCNRDCVSRYMGFRGCLMACGRRTREATKGFFY</sequence>
<keyword evidence="1" id="KW-0732">Signal</keyword>
<reference evidence="2 3" key="1">
    <citation type="submission" date="2017-06" db="EMBL/GenBank/DDBJ databases">
        <title>A platform for efficient transgenesis in Macrostomum lignano, a flatworm model organism for stem cell research.</title>
        <authorList>
            <person name="Berezikov E."/>
        </authorList>
    </citation>
    <scope>NUCLEOTIDE SEQUENCE [LARGE SCALE GENOMIC DNA]</scope>
    <source>
        <strain evidence="2">DV1</strain>
        <tissue evidence="2">Whole organism</tissue>
    </source>
</reference>
<dbReference type="AlphaFoldDB" id="A0A267GBQ6"/>